<dbReference type="PROSITE" id="PS00894">
    <property type="entry name" value="HTH_DEOR_1"/>
    <property type="match status" value="1"/>
</dbReference>
<gene>
    <name evidence="5" type="ORF">HPT30_27245</name>
</gene>
<dbReference type="PRINTS" id="PR00037">
    <property type="entry name" value="HTHLACR"/>
</dbReference>
<dbReference type="InterPro" id="IPR037171">
    <property type="entry name" value="NagB/RpiA_transferase-like"/>
</dbReference>
<keyword evidence="6" id="KW-1185">Reference proteome</keyword>
<dbReference type="PANTHER" id="PTHR30363:SF44">
    <property type="entry name" value="AGA OPERON TRANSCRIPTIONAL REPRESSOR-RELATED"/>
    <property type="match status" value="1"/>
</dbReference>
<dbReference type="SUPFAM" id="SSF46785">
    <property type="entry name" value="Winged helix' DNA-binding domain"/>
    <property type="match status" value="1"/>
</dbReference>
<evidence type="ECO:0000256" key="1">
    <source>
        <dbReference type="ARBA" id="ARBA00023015"/>
    </source>
</evidence>
<reference evidence="5" key="1">
    <citation type="submission" date="2020-06" db="EMBL/GenBank/DDBJ databases">
        <title>Paenibacillus sp. nov., isolated from soil.</title>
        <authorList>
            <person name="Seo Y.L."/>
        </authorList>
    </citation>
    <scope>NUCLEOTIDE SEQUENCE [LARGE SCALE GENOMIC DNA]</scope>
    <source>
        <strain evidence="5">JW14</strain>
    </source>
</reference>
<dbReference type="SMART" id="SM00420">
    <property type="entry name" value="HTH_DEOR"/>
    <property type="match status" value="1"/>
</dbReference>
<accession>A0A850EVV9</accession>
<dbReference type="PANTHER" id="PTHR30363">
    <property type="entry name" value="HTH-TYPE TRANSCRIPTIONAL REGULATOR SRLR-RELATED"/>
    <property type="match status" value="1"/>
</dbReference>
<comment type="caution">
    <text evidence="5">The sequence shown here is derived from an EMBL/GenBank/DDBJ whole genome shotgun (WGS) entry which is preliminary data.</text>
</comment>
<keyword evidence="1" id="KW-0805">Transcription regulation</keyword>
<dbReference type="Pfam" id="PF08220">
    <property type="entry name" value="HTH_DeoR"/>
    <property type="match status" value="1"/>
</dbReference>
<dbReference type="Gene3D" id="1.10.10.10">
    <property type="entry name" value="Winged helix-like DNA-binding domain superfamily/Winged helix DNA-binding domain"/>
    <property type="match status" value="1"/>
</dbReference>
<dbReference type="GO" id="GO:0003700">
    <property type="term" value="F:DNA-binding transcription factor activity"/>
    <property type="evidence" value="ECO:0007669"/>
    <property type="project" value="InterPro"/>
</dbReference>
<dbReference type="InterPro" id="IPR001034">
    <property type="entry name" value="DeoR_HTH"/>
</dbReference>
<dbReference type="InterPro" id="IPR036390">
    <property type="entry name" value="WH_DNA-bd_sf"/>
</dbReference>
<dbReference type="SMART" id="SM01134">
    <property type="entry name" value="DeoRC"/>
    <property type="match status" value="1"/>
</dbReference>
<dbReference type="AlphaFoldDB" id="A0A850EVV9"/>
<feature type="domain" description="HTH deoR-type" evidence="4">
    <location>
        <begin position="5"/>
        <end position="60"/>
    </location>
</feature>
<dbReference type="EMBL" id="JABWCS010000221">
    <property type="protein sequence ID" value="NUU64050.1"/>
    <property type="molecule type" value="Genomic_DNA"/>
</dbReference>
<proteinExistence type="predicted"/>
<dbReference type="Gene3D" id="3.40.50.1360">
    <property type="match status" value="1"/>
</dbReference>
<dbReference type="InterPro" id="IPR018356">
    <property type="entry name" value="Tscrpt_reg_HTH_DeoR_CS"/>
</dbReference>
<dbReference type="PROSITE" id="PS51000">
    <property type="entry name" value="HTH_DEOR_2"/>
    <property type="match status" value="1"/>
</dbReference>
<dbReference type="InterPro" id="IPR050313">
    <property type="entry name" value="Carb_Metab_HTH_regulators"/>
</dbReference>
<keyword evidence="2" id="KW-0238">DNA-binding</keyword>
<dbReference type="Pfam" id="PF00455">
    <property type="entry name" value="DeoRC"/>
    <property type="match status" value="1"/>
</dbReference>
<dbReference type="GO" id="GO:0003677">
    <property type="term" value="F:DNA binding"/>
    <property type="evidence" value="ECO:0007669"/>
    <property type="project" value="UniProtKB-KW"/>
</dbReference>
<dbReference type="RefSeq" id="WP_175374414.1">
    <property type="nucleotide sequence ID" value="NZ_JABWCS010000221.1"/>
</dbReference>
<dbReference type="InterPro" id="IPR036388">
    <property type="entry name" value="WH-like_DNA-bd_sf"/>
</dbReference>
<evidence type="ECO:0000313" key="5">
    <source>
        <dbReference type="EMBL" id="NUU64050.1"/>
    </source>
</evidence>
<organism evidence="5 6">
    <name type="scientific">Paenibacillus agri</name>
    <dbReference type="NCBI Taxonomy" id="2744309"/>
    <lineage>
        <taxon>Bacteria</taxon>
        <taxon>Bacillati</taxon>
        <taxon>Bacillota</taxon>
        <taxon>Bacilli</taxon>
        <taxon>Bacillales</taxon>
        <taxon>Paenibacillaceae</taxon>
        <taxon>Paenibacillus</taxon>
    </lineage>
</organism>
<evidence type="ECO:0000313" key="6">
    <source>
        <dbReference type="Proteomes" id="UP000564806"/>
    </source>
</evidence>
<protein>
    <submittedName>
        <fullName evidence="5">DeoR/GlpR transcriptional regulator</fullName>
    </submittedName>
</protein>
<dbReference type="Proteomes" id="UP000564806">
    <property type="component" value="Unassembled WGS sequence"/>
</dbReference>
<dbReference type="SUPFAM" id="SSF100950">
    <property type="entry name" value="NagB/RpiA/CoA transferase-like"/>
    <property type="match status" value="1"/>
</dbReference>
<name>A0A850EVV9_9BACL</name>
<evidence type="ECO:0000256" key="2">
    <source>
        <dbReference type="ARBA" id="ARBA00023125"/>
    </source>
</evidence>
<sequence length="264" mass="29270">MSLLAEERRDFILEQIDAHGKVRVTVLAEQLKVSQETVRRDLFQLEEEGKLKRVYGGGVKTQYEGGEPPYQQRSIMNYEAKQIIGGRAAELVQDGDTIFMDTGTTIYEMAKALKGKKQITVITNSLTVANQLCESIAKGLVHGRAILLGGELSPFQRSVSGYLCQEMLKNFYVDHAFISIGGISIDTGISDYDLNDSVISRMVMNSAKEIIVLADHSKVGIQASCHLASLEKIDVIVSDKVYPSLWEAELERQGITWISADHSE</sequence>
<evidence type="ECO:0000256" key="3">
    <source>
        <dbReference type="ARBA" id="ARBA00023163"/>
    </source>
</evidence>
<dbReference type="InterPro" id="IPR014036">
    <property type="entry name" value="DeoR-like_C"/>
</dbReference>
<evidence type="ECO:0000259" key="4">
    <source>
        <dbReference type="PROSITE" id="PS51000"/>
    </source>
</evidence>
<keyword evidence="3" id="KW-0804">Transcription</keyword>